<dbReference type="Gene3D" id="1.10.418.10">
    <property type="entry name" value="Calponin-like domain"/>
    <property type="match status" value="1"/>
</dbReference>
<dbReference type="OrthoDB" id="206130at2759"/>
<keyword evidence="2" id="KW-1185">Reference proteome</keyword>
<dbReference type="GO" id="GO:0008017">
    <property type="term" value="F:microtubule binding"/>
    <property type="evidence" value="ECO:0007669"/>
    <property type="project" value="TreeGrafter"/>
</dbReference>
<evidence type="ECO:0000313" key="2">
    <source>
        <dbReference type="Proteomes" id="UP000245119"/>
    </source>
</evidence>
<dbReference type="GO" id="GO:0035371">
    <property type="term" value="C:microtubule plus-end"/>
    <property type="evidence" value="ECO:0007669"/>
    <property type="project" value="TreeGrafter"/>
</dbReference>
<dbReference type="GO" id="GO:0051764">
    <property type="term" value="P:actin crosslink formation"/>
    <property type="evidence" value="ECO:0007669"/>
    <property type="project" value="TreeGrafter"/>
</dbReference>
<evidence type="ECO:0000313" key="1">
    <source>
        <dbReference type="EMBL" id="PVD33117.1"/>
    </source>
</evidence>
<sequence length="149" mass="16394">MESDSGGTLLVLEPKSLRSFGSQDEYLLAMKEDLADWFSCLHGLHVDADSFLELGIPDVLRFETDDLVLRKNERSVVLCMLELARLGARLGMPAPTIVRMEEEIDAELAGDPPPQIKTCDMKSLDELVSDSVPPVTCLLSTVGCSRARE</sequence>
<dbReference type="GO" id="GO:0031110">
    <property type="term" value="P:regulation of microtubule polymerization or depolymerization"/>
    <property type="evidence" value="ECO:0007669"/>
    <property type="project" value="TreeGrafter"/>
</dbReference>
<dbReference type="GO" id="GO:0001725">
    <property type="term" value="C:stress fiber"/>
    <property type="evidence" value="ECO:0007669"/>
    <property type="project" value="TreeGrafter"/>
</dbReference>
<dbReference type="SUPFAM" id="SSF47576">
    <property type="entry name" value="Calponin-homology domain, CH-domain"/>
    <property type="match status" value="1"/>
</dbReference>
<name>A0A2T7PI92_POMCA</name>
<dbReference type="InterPro" id="IPR036872">
    <property type="entry name" value="CH_dom_sf"/>
</dbReference>
<gene>
    <name evidence="1" type="ORF">C0Q70_08566</name>
</gene>
<protein>
    <submittedName>
        <fullName evidence="1">Uncharacterized protein</fullName>
    </submittedName>
</protein>
<dbReference type="GO" id="GO:0005737">
    <property type="term" value="C:cytoplasm"/>
    <property type="evidence" value="ECO:0007669"/>
    <property type="project" value="TreeGrafter"/>
</dbReference>
<dbReference type="STRING" id="400727.A0A2T7PI92"/>
<proteinExistence type="predicted"/>
<comment type="caution">
    <text evidence="1">The sequence shown here is derived from an EMBL/GenBank/DDBJ whole genome shotgun (WGS) entry which is preliminary data.</text>
</comment>
<accession>A0A2T7PI92</accession>
<dbReference type="PANTHER" id="PTHR46756:SF18">
    <property type="entry name" value="GAS2-LIKE PROTEIN PICKLED EGGS"/>
    <property type="match status" value="1"/>
</dbReference>
<dbReference type="GO" id="GO:0001578">
    <property type="term" value="P:microtubule bundle formation"/>
    <property type="evidence" value="ECO:0007669"/>
    <property type="project" value="TreeGrafter"/>
</dbReference>
<dbReference type="EMBL" id="PZQS01000004">
    <property type="protein sequence ID" value="PVD33117.1"/>
    <property type="molecule type" value="Genomic_DNA"/>
</dbReference>
<dbReference type="GO" id="GO:0008093">
    <property type="term" value="F:cytoskeletal anchor activity"/>
    <property type="evidence" value="ECO:0007669"/>
    <property type="project" value="TreeGrafter"/>
</dbReference>
<dbReference type="GO" id="GO:1904825">
    <property type="term" value="P:protein localization to microtubule plus-end"/>
    <property type="evidence" value="ECO:0007669"/>
    <property type="project" value="TreeGrafter"/>
</dbReference>
<dbReference type="AlphaFoldDB" id="A0A2T7PI92"/>
<dbReference type="GO" id="GO:0005884">
    <property type="term" value="C:actin filament"/>
    <property type="evidence" value="ECO:0007669"/>
    <property type="project" value="TreeGrafter"/>
</dbReference>
<dbReference type="PANTHER" id="PTHR46756">
    <property type="entry name" value="TRANSGELIN"/>
    <property type="match status" value="1"/>
</dbReference>
<dbReference type="GO" id="GO:0051015">
    <property type="term" value="F:actin filament binding"/>
    <property type="evidence" value="ECO:0007669"/>
    <property type="project" value="TreeGrafter"/>
</dbReference>
<dbReference type="Proteomes" id="UP000245119">
    <property type="component" value="Linkage Group LG4"/>
</dbReference>
<organism evidence="1 2">
    <name type="scientific">Pomacea canaliculata</name>
    <name type="common">Golden apple snail</name>
    <dbReference type="NCBI Taxonomy" id="400727"/>
    <lineage>
        <taxon>Eukaryota</taxon>
        <taxon>Metazoa</taxon>
        <taxon>Spiralia</taxon>
        <taxon>Lophotrochozoa</taxon>
        <taxon>Mollusca</taxon>
        <taxon>Gastropoda</taxon>
        <taxon>Caenogastropoda</taxon>
        <taxon>Architaenioglossa</taxon>
        <taxon>Ampullarioidea</taxon>
        <taxon>Ampullariidae</taxon>
        <taxon>Pomacea</taxon>
    </lineage>
</organism>
<reference evidence="1 2" key="1">
    <citation type="submission" date="2018-04" db="EMBL/GenBank/DDBJ databases">
        <title>The genome of golden apple snail Pomacea canaliculata provides insight into stress tolerance and invasive adaptation.</title>
        <authorList>
            <person name="Liu C."/>
            <person name="Liu B."/>
            <person name="Ren Y."/>
            <person name="Zhang Y."/>
            <person name="Wang H."/>
            <person name="Li S."/>
            <person name="Jiang F."/>
            <person name="Yin L."/>
            <person name="Zhang G."/>
            <person name="Qian W."/>
            <person name="Fan W."/>
        </authorList>
    </citation>
    <scope>NUCLEOTIDE SEQUENCE [LARGE SCALE GENOMIC DNA]</scope>
    <source>
        <strain evidence="1">SZHN2017</strain>
        <tissue evidence="1">Muscle</tissue>
    </source>
</reference>